<gene>
    <name evidence="3" type="ORF">ELE36_04750</name>
</gene>
<feature type="coiled-coil region" evidence="2">
    <location>
        <begin position="117"/>
        <end position="151"/>
    </location>
</feature>
<keyword evidence="2" id="KW-0175">Coiled coil</keyword>
<evidence type="ECO:0000313" key="4">
    <source>
        <dbReference type="Proteomes" id="UP000291562"/>
    </source>
</evidence>
<dbReference type="OrthoDB" id="8844617at2"/>
<dbReference type="EMBL" id="CP035704">
    <property type="protein sequence ID" value="QBB69737.1"/>
    <property type="molecule type" value="Genomic_DNA"/>
</dbReference>
<dbReference type="Pfam" id="PF04012">
    <property type="entry name" value="PspA_IM30"/>
    <property type="match status" value="1"/>
</dbReference>
<evidence type="ECO:0000256" key="1">
    <source>
        <dbReference type="ARBA" id="ARBA00043985"/>
    </source>
</evidence>
<reference evidence="3 4" key="1">
    <citation type="submission" date="2019-01" db="EMBL/GenBank/DDBJ databases">
        <title>Pseudolysobacter antarctica gen. nov., sp. nov., isolated from Fildes Peninsula, Antarctica.</title>
        <authorList>
            <person name="Wei Z."/>
            <person name="Peng F."/>
        </authorList>
    </citation>
    <scope>NUCLEOTIDE SEQUENCE [LARGE SCALE GENOMIC DNA]</scope>
    <source>
        <strain evidence="3 4">AQ6-296</strain>
    </source>
</reference>
<dbReference type="PANTHER" id="PTHR31088">
    <property type="entry name" value="MEMBRANE-ASSOCIATED PROTEIN VIPP1, CHLOROPLASTIC"/>
    <property type="match status" value="1"/>
</dbReference>
<name>A0A411HH56_9GAMM</name>
<comment type="similarity">
    <text evidence="1">Belongs to the PspA/Vipp/IM30 family.</text>
</comment>
<evidence type="ECO:0000313" key="3">
    <source>
        <dbReference type="EMBL" id="QBB69737.1"/>
    </source>
</evidence>
<keyword evidence="4" id="KW-1185">Reference proteome</keyword>
<proteinExistence type="inferred from homology"/>
<sequence>MGILSKIFSLLRGTATEAGQAIVDRNATTILDQEIRDAQTASGQSKQALTKLMADQKIATDKLNEKNAKRNEYEGYVAKLIAQGNQDLARETAGKVATLEGEIAADQSALTNLKNTVDKLHATIRTADTRIESLQQQINQVKSTESVLKAQASIASSYSGQNTKLRTALDSLDRIKQRQLEQSAQIDAANALEHESGESDLSAKLAAAGMLPGATSADAVMARVQATLSPIPLAAVTQQKDPAAALNAPATGVRSDS</sequence>
<dbReference type="InterPro" id="IPR007157">
    <property type="entry name" value="PspA_VIPP1"/>
</dbReference>
<dbReference type="PANTHER" id="PTHR31088:SF9">
    <property type="entry name" value="PHAGE SHOCK PROTEIN A"/>
    <property type="match status" value="1"/>
</dbReference>
<evidence type="ECO:0000256" key="2">
    <source>
        <dbReference type="SAM" id="Coils"/>
    </source>
</evidence>
<dbReference type="Proteomes" id="UP000291562">
    <property type="component" value="Chromosome"/>
</dbReference>
<accession>A0A411HH56</accession>
<protein>
    <submittedName>
        <fullName evidence="3">PspA/IM30 family protein</fullName>
    </submittedName>
</protein>
<dbReference type="KEGG" id="xbc:ELE36_04750"/>
<organism evidence="3 4">
    <name type="scientific">Pseudolysobacter antarcticus</name>
    <dbReference type="NCBI Taxonomy" id="2511995"/>
    <lineage>
        <taxon>Bacteria</taxon>
        <taxon>Pseudomonadati</taxon>
        <taxon>Pseudomonadota</taxon>
        <taxon>Gammaproteobacteria</taxon>
        <taxon>Lysobacterales</taxon>
        <taxon>Rhodanobacteraceae</taxon>
        <taxon>Pseudolysobacter</taxon>
    </lineage>
</organism>
<dbReference type="AlphaFoldDB" id="A0A411HH56"/>
<dbReference type="RefSeq" id="WP_129831997.1">
    <property type="nucleotide sequence ID" value="NZ_CP035704.1"/>
</dbReference>